<feature type="region of interest" description="Disordered" evidence="1">
    <location>
        <begin position="43"/>
        <end position="78"/>
    </location>
</feature>
<evidence type="ECO:0000256" key="1">
    <source>
        <dbReference type="SAM" id="MobiDB-lite"/>
    </source>
</evidence>
<sequence length="239" mass="24665">MASYKNFLLAFFIILSFSCLDISLAARNIFQLPFVPSSPHLGHPRLPTSPTSQPSLSKPTVPSAAPLPTTSNVPGASSIPTTNTLPVVSNVPSAQSVFTVPTTLNLPIVSKFPAGGGERKGIEGIVVGIVGIEGMLGNGGKVTFGRVGMVGKLGSEGSVGLGREGWVVGNVGCGRDGILGSGGNVGFGKLGTEGNGGICKRFRAASPTSMPENAKAIKKTKRKFLKVAMLHLQIQLKML</sequence>
<accession>B9S9G4</accession>
<dbReference type="Proteomes" id="UP000008311">
    <property type="component" value="Unassembled WGS sequence"/>
</dbReference>
<dbReference type="PROSITE" id="PS51257">
    <property type="entry name" value="PROKAR_LIPOPROTEIN"/>
    <property type="match status" value="1"/>
</dbReference>
<reference evidence="4" key="1">
    <citation type="journal article" date="2010" name="Nat. Biotechnol.">
        <title>Draft genome sequence of the oilseed species Ricinus communis.</title>
        <authorList>
            <person name="Chan A.P."/>
            <person name="Crabtree J."/>
            <person name="Zhao Q."/>
            <person name="Lorenzi H."/>
            <person name="Orvis J."/>
            <person name="Puiu D."/>
            <person name="Melake-Berhan A."/>
            <person name="Jones K.M."/>
            <person name="Redman J."/>
            <person name="Chen G."/>
            <person name="Cahoon E.B."/>
            <person name="Gedil M."/>
            <person name="Stanke M."/>
            <person name="Haas B.J."/>
            <person name="Wortman J.R."/>
            <person name="Fraser-Liggett C.M."/>
            <person name="Ravel J."/>
            <person name="Rabinowicz P.D."/>
        </authorList>
    </citation>
    <scope>NUCLEOTIDE SEQUENCE [LARGE SCALE GENOMIC DNA]</scope>
    <source>
        <strain evidence="4">cv. Hale</strain>
    </source>
</reference>
<keyword evidence="2" id="KW-0732">Signal</keyword>
<feature type="signal peptide" evidence="2">
    <location>
        <begin position="1"/>
        <end position="25"/>
    </location>
</feature>
<evidence type="ECO:0000313" key="4">
    <source>
        <dbReference type="Proteomes" id="UP000008311"/>
    </source>
</evidence>
<evidence type="ECO:0000256" key="2">
    <source>
        <dbReference type="SAM" id="SignalP"/>
    </source>
</evidence>
<dbReference type="AlphaFoldDB" id="B9S9G4"/>
<organism evidence="3 4">
    <name type="scientific">Ricinus communis</name>
    <name type="common">Castor bean</name>
    <dbReference type="NCBI Taxonomy" id="3988"/>
    <lineage>
        <taxon>Eukaryota</taxon>
        <taxon>Viridiplantae</taxon>
        <taxon>Streptophyta</taxon>
        <taxon>Embryophyta</taxon>
        <taxon>Tracheophyta</taxon>
        <taxon>Spermatophyta</taxon>
        <taxon>Magnoliopsida</taxon>
        <taxon>eudicotyledons</taxon>
        <taxon>Gunneridae</taxon>
        <taxon>Pentapetalae</taxon>
        <taxon>rosids</taxon>
        <taxon>fabids</taxon>
        <taxon>Malpighiales</taxon>
        <taxon>Euphorbiaceae</taxon>
        <taxon>Acalyphoideae</taxon>
        <taxon>Acalypheae</taxon>
        <taxon>Ricinus</taxon>
    </lineage>
</organism>
<dbReference type="STRING" id="3988.B9S9G4"/>
<keyword evidence="4" id="KW-1185">Reference proteome</keyword>
<proteinExistence type="predicted"/>
<name>B9S9G4_RICCO</name>
<dbReference type="EMBL" id="EQ973897">
    <property type="protein sequence ID" value="EEF39720.1"/>
    <property type="molecule type" value="Genomic_DNA"/>
</dbReference>
<evidence type="ECO:0000313" key="3">
    <source>
        <dbReference type="EMBL" id="EEF39720.1"/>
    </source>
</evidence>
<gene>
    <name evidence="3" type="ORF">RCOM_0885120</name>
</gene>
<dbReference type="InParanoid" id="B9S9G4"/>
<protein>
    <submittedName>
        <fullName evidence="3">Uncharacterized protein</fullName>
    </submittedName>
</protein>
<dbReference type="eggNOG" id="ENOG502SC9A">
    <property type="taxonomic scope" value="Eukaryota"/>
</dbReference>
<feature type="chain" id="PRO_5002889117" evidence="2">
    <location>
        <begin position="26"/>
        <end position="239"/>
    </location>
</feature>
<feature type="compositionally biased region" description="Low complexity" evidence="1">
    <location>
        <begin position="48"/>
        <end position="60"/>
    </location>
</feature>
<feature type="compositionally biased region" description="Polar residues" evidence="1">
    <location>
        <begin position="68"/>
        <end position="78"/>
    </location>
</feature>